<name>A0A0P0R564_9BURK</name>
<protein>
    <submittedName>
        <fullName evidence="2">Putative transmembrane protein</fullName>
    </submittedName>
</protein>
<organism evidence="2 3">
    <name type="scientific">Paraburkholderia caribensis MBA4</name>
    <dbReference type="NCBI Taxonomy" id="1323664"/>
    <lineage>
        <taxon>Bacteria</taxon>
        <taxon>Pseudomonadati</taxon>
        <taxon>Pseudomonadota</taxon>
        <taxon>Betaproteobacteria</taxon>
        <taxon>Burkholderiales</taxon>
        <taxon>Burkholderiaceae</taxon>
        <taxon>Paraburkholderia</taxon>
    </lineage>
</organism>
<reference evidence="2 3" key="1">
    <citation type="journal article" date="2014" name="Genome Announc.">
        <title>Draft Genome Sequence of the Haloacid-Degrading Burkholderia caribensis Strain MBA4.</title>
        <authorList>
            <person name="Pan Y."/>
            <person name="Kong K.F."/>
            <person name="Tsang J.S."/>
        </authorList>
    </citation>
    <scope>NUCLEOTIDE SEQUENCE [LARGE SCALE GENOMIC DNA]</scope>
    <source>
        <strain evidence="2 3">MBA4</strain>
    </source>
</reference>
<dbReference type="InterPro" id="IPR021344">
    <property type="entry name" value="DUF2970"/>
</dbReference>
<evidence type="ECO:0000313" key="3">
    <source>
        <dbReference type="Proteomes" id="UP000019146"/>
    </source>
</evidence>
<keyword evidence="1" id="KW-0472">Membrane</keyword>
<dbReference type="Proteomes" id="UP000019146">
    <property type="component" value="Chromosome 1"/>
</dbReference>
<proteinExistence type="predicted"/>
<dbReference type="EMBL" id="CP012746">
    <property type="protein sequence ID" value="ALL63193.1"/>
    <property type="molecule type" value="Genomic_DNA"/>
</dbReference>
<evidence type="ECO:0000313" key="2">
    <source>
        <dbReference type="EMBL" id="ALL63193.1"/>
    </source>
</evidence>
<sequence length="75" mass="8186">MPKEGEDMNDSGRGRKSSFGQSMKAVMWSFFGVRKRRDLEADATQLNPLHVIIAALIGAAIFIGVLILIVRVVVG</sequence>
<dbReference type="Pfam" id="PF11174">
    <property type="entry name" value="DUF2970"/>
    <property type="match status" value="1"/>
</dbReference>
<keyword evidence="1" id="KW-1133">Transmembrane helix</keyword>
<keyword evidence="1 2" id="KW-0812">Transmembrane</keyword>
<dbReference type="KEGG" id="bcai:K788_0004062"/>
<accession>A0A0P0R564</accession>
<feature type="transmembrane region" description="Helical" evidence="1">
    <location>
        <begin position="49"/>
        <end position="74"/>
    </location>
</feature>
<evidence type="ECO:0000256" key="1">
    <source>
        <dbReference type="SAM" id="Phobius"/>
    </source>
</evidence>
<dbReference type="AlphaFoldDB" id="A0A0P0R564"/>
<gene>
    <name evidence="2" type="ORF">K788_0004062</name>
</gene>